<reference evidence="2" key="5">
    <citation type="journal article" date="2021" name="G3 (Bethesda)">
        <title>Aegilops tauschii genome assembly Aet v5.0 features greater sequence contiguity and improved annotation.</title>
        <authorList>
            <person name="Wang L."/>
            <person name="Zhu T."/>
            <person name="Rodriguez J.C."/>
            <person name="Deal K.R."/>
            <person name="Dubcovsky J."/>
            <person name="McGuire P.E."/>
            <person name="Lux T."/>
            <person name="Spannagl M."/>
            <person name="Mayer K.F.X."/>
            <person name="Baldrich P."/>
            <person name="Meyers B.C."/>
            <person name="Huo N."/>
            <person name="Gu Y.Q."/>
            <person name="Zhou H."/>
            <person name="Devos K.M."/>
            <person name="Bennetzen J.L."/>
            <person name="Unver T."/>
            <person name="Budak H."/>
            <person name="Gulick P.J."/>
            <person name="Galiba G."/>
            <person name="Kalapos B."/>
            <person name="Nelson D.R."/>
            <person name="Li P."/>
            <person name="You F.M."/>
            <person name="Luo M.C."/>
            <person name="Dvorak J."/>
        </authorList>
    </citation>
    <scope>NUCLEOTIDE SEQUENCE [LARGE SCALE GENOMIC DNA]</scope>
    <source>
        <strain evidence="2">cv. AL8/78</strain>
    </source>
</reference>
<keyword evidence="3" id="KW-1185">Reference proteome</keyword>
<reference evidence="3" key="1">
    <citation type="journal article" date="2014" name="Science">
        <title>Ancient hybridizations among the ancestral genomes of bread wheat.</title>
        <authorList>
            <consortium name="International Wheat Genome Sequencing Consortium,"/>
            <person name="Marcussen T."/>
            <person name="Sandve S.R."/>
            <person name="Heier L."/>
            <person name="Spannagl M."/>
            <person name="Pfeifer M."/>
            <person name="Jakobsen K.S."/>
            <person name="Wulff B.B."/>
            <person name="Steuernagel B."/>
            <person name="Mayer K.F."/>
            <person name="Olsen O.A."/>
        </authorList>
    </citation>
    <scope>NUCLEOTIDE SEQUENCE [LARGE SCALE GENOMIC DNA]</scope>
    <source>
        <strain evidence="3">cv. AL8/78</strain>
    </source>
</reference>
<evidence type="ECO:0000313" key="3">
    <source>
        <dbReference type="Proteomes" id="UP000015105"/>
    </source>
</evidence>
<name>A0A453DJ54_AEGTS</name>
<reference evidence="3" key="2">
    <citation type="journal article" date="2017" name="Nat. Plants">
        <title>The Aegilops tauschii genome reveals multiple impacts of transposons.</title>
        <authorList>
            <person name="Zhao G."/>
            <person name="Zou C."/>
            <person name="Li K."/>
            <person name="Wang K."/>
            <person name="Li T."/>
            <person name="Gao L."/>
            <person name="Zhang X."/>
            <person name="Wang H."/>
            <person name="Yang Z."/>
            <person name="Liu X."/>
            <person name="Jiang W."/>
            <person name="Mao L."/>
            <person name="Kong X."/>
            <person name="Jiao Y."/>
            <person name="Jia J."/>
        </authorList>
    </citation>
    <scope>NUCLEOTIDE SEQUENCE [LARGE SCALE GENOMIC DNA]</scope>
    <source>
        <strain evidence="3">cv. AL8/78</strain>
    </source>
</reference>
<accession>A0A453DJ54</accession>
<dbReference type="Gene3D" id="1.10.510.10">
    <property type="entry name" value="Transferase(Phosphotransferase) domain 1"/>
    <property type="match status" value="1"/>
</dbReference>
<dbReference type="InterPro" id="IPR011009">
    <property type="entry name" value="Kinase-like_dom_sf"/>
</dbReference>
<sequence>QSVLDGREEHGDAADGGGRLRAARAPRRAAPGHVGVARGAAVDRRPRGGEAGAAGRPPRPPPRQPRLRAPLPRRRQPPQHHPPPRRRPGTPGCIYLVMELCEGGDLATYIERSGGRVEESVARNFMRQIEYPTLLSWQRCDTQDIRFWSVQGSSSWGVCGDSLWHPLVHGP</sequence>
<feature type="region of interest" description="Disordered" evidence="1">
    <location>
        <begin position="1"/>
        <end position="91"/>
    </location>
</feature>
<dbReference type="SUPFAM" id="SSF56112">
    <property type="entry name" value="Protein kinase-like (PK-like)"/>
    <property type="match status" value="1"/>
</dbReference>
<evidence type="ECO:0000313" key="2">
    <source>
        <dbReference type="EnsemblPlants" id="AET2Gv21265200.6"/>
    </source>
</evidence>
<reference evidence="2" key="4">
    <citation type="submission" date="2019-03" db="UniProtKB">
        <authorList>
            <consortium name="EnsemblPlants"/>
        </authorList>
    </citation>
    <scope>IDENTIFICATION</scope>
</reference>
<evidence type="ECO:0000256" key="1">
    <source>
        <dbReference type="SAM" id="MobiDB-lite"/>
    </source>
</evidence>
<dbReference type="AlphaFoldDB" id="A0A453DJ54"/>
<feature type="compositionally biased region" description="Basic and acidic residues" evidence="1">
    <location>
        <begin position="1"/>
        <end position="13"/>
    </location>
</feature>
<evidence type="ECO:0008006" key="4">
    <source>
        <dbReference type="Google" id="ProtNLM"/>
    </source>
</evidence>
<proteinExistence type="predicted"/>
<dbReference type="Proteomes" id="UP000015105">
    <property type="component" value="Chromosome 2D"/>
</dbReference>
<reference evidence="2" key="3">
    <citation type="journal article" date="2017" name="Nature">
        <title>Genome sequence of the progenitor of the wheat D genome Aegilops tauschii.</title>
        <authorList>
            <person name="Luo M.C."/>
            <person name="Gu Y.Q."/>
            <person name="Puiu D."/>
            <person name="Wang H."/>
            <person name="Twardziok S.O."/>
            <person name="Deal K.R."/>
            <person name="Huo N."/>
            <person name="Zhu T."/>
            <person name="Wang L."/>
            <person name="Wang Y."/>
            <person name="McGuire P.E."/>
            <person name="Liu S."/>
            <person name="Long H."/>
            <person name="Ramasamy R.K."/>
            <person name="Rodriguez J.C."/>
            <person name="Van S.L."/>
            <person name="Yuan L."/>
            <person name="Wang Z."/>
            <person name="Xia Z."/>
            <person name="Xiao L."/>
            <person name="Anderson O.D."/>
            <person name="Ouyang S."/>
            <person name="Liang Y."/>
            <person name="Zimin A.V."/>
            <person name="Pertea G."/>
            <person name="Qi P."/>
            <person name="Bennetzen J.L."/>
            <person name="Dai X."/>
            <person name="Dawson M.W."/>
            <person name="Muller H.G."/>
            <person name="Kugler K."/>
            <person name="Rivarola-Duarte L."/>
            <person name="Spannagl M."/>
            <person name="Mayer K.F.X."/>
            <person name="Lu F.H."/>
            <person name="Bevan M.W."/>
            <person name="Leroy P."/>
            <person name="Li P."/>
            <person name="You F.M."/>
            <person name="Sun Q."/>
            <person name="Liu Z."/>
            <person name="Lyons E."/>
            <person name="Wicker T."/>
            <person name="Salzberg S.L."/>
            <person name="Devos K.M."/>
            <person name="Dvorak J."/>
        </authorList>
    </citation>
    <scope>NUCLEOTIDE SEQUENCE [LARGE SCALE GENOMIC DNA]</scope>
    <source>
        <strain evidence="2">cv. AL8/78</strain>
    </source>
</reference>
<feature type="compositionally biased region" description="Basic residues" evidence="1">
    <location>
        <begin position="71"/>
        <end position="88"/>
    </location>
</feature>
<dbReference type="Gramene" id="AET2Gv21265200.6">
    <property type="protein sequence ID" value="AET2Gv21265200.6"/>
    <property type="gene ID" value="AET2Gv21265200"/>
</dbReference>
<protein>
    <recommendedName>
        <fullName evidence="4">Protein kinase domain-containing protein</fullName>
    </recommendedName>
</protein>
<organism evidence="2 3">
    <name type="scientific">Aegilops tauschii subsp. strangulata</name>
    <name type="common">Goatgrass</name>
    <dbReference type="NCBI Taxonomy" id="200361"/>
    <lineage>
        <taxon>Eukaryota</taxon>
        <taxon>Viridiplantae</taxon>
        <taxon>Streptophyta</taxon>
        <taxon>Embryophyta</taxon>
        <taxon>Tracheophyta</taxon>
        <taxon>Spermatophyta</taxon>
        <taxon>Magnoliopsida</taxon>
        <taxon>Liliopsida</taxon>
        <taxon>Poales</taxon>
        <taxon>Poaceae</taxon>
        <taxon>BOP clade</taxon>
        <taxon>Pooideae</taxon>
        <taxon>Triticodae</taxon>
        <taxon>Triticeae</taxon>
        <taxon>Triticinae</taxon>
        <taxon>Aegilops</taxon>
    </lineage>
</organism>
<dbReference type="EnsemblPlants" id="AET2Gv21265200.6">
    <property type="protein sequence ID" value="AET2Gv21265200.6"/>
    <property type="gene ID" value="AET2Gv21265200"/>
</dbReference>